<dbReference type="PANTHER" id="PTHR19304">
    <property type="entry name" value="CYCLIC-AMP RESPONSE ELEMENT BINDING PROTEIN"/>
    <property type="match status" value="1"/>
</dbReference>
<dbReference type="Pfam" id="PF00170">
    <property type="entry name" value="bZIP_1"/>
    <property type="match status" value="1"/>
</dbReference>
<dbReference type="SUPFAM" id="SSF57959">
    <property type="entry name" value="Leucine zipper domain"/>
    <property type="match status" value="1"/>
</dbReference>
<evidence type="ECO:0000259" key="6">
    <source>
        <dbReference type="PROSITE" id="PS50217"/>
    </source>
</evidence>
<reference evidence="7 8" key="1">
    <citation type="submission" date="2016-07" db="EMBL/GenBank/DDBJ databases">
        <title>Pervasive Adenine N6-methylation of Active Genes in Fungi.</title>
        <authorList>
            <consortium name="DOE Joint Genome Institute"/>
            <person name="Mondo S.J."/>
            <person name="Dannebaum R.O."/>
            <person name="Kuo R.C."/>
            <person name="Labutti K."/>
            <person name="Haridas S."/>
            <person name="Kuo A."/>
            <person name="Salamov A."/>
            <person name="Ahrendt S.R."/>
            <person name="Lipzen A."/>
            <person name="Sullivan W."/>
            <person name="Andreopoulos W.B."/>
            <person name="Clum A."/>
            <person name="Lindquist E."/>
            <person name="Daum C."/>
            <person name="Ramamoorthy G.K."/>
            <person name="Gryganskyi A."/>
            <person name="Culley D."/>
            <person name="Magnuson J.K."/>
            <person name="James T.Y."/>
            <person name="O'Malley M.A."/>
            <person name="Stajich J.E."/>
            <person name="Spatafora J.W."/>
            <person name="Visel A."/>
            <person name="Grigoriev I.V."/>
        </authorList>
    </citation>
    <scope>NUCLEOTIDE SEQUENCE [LARGE SCALE GENOMIC DNA]</scope>
    <source>
        <strain evidence="7 8">ATCC 12442</strain>
    </source>
</reference>
<dbReference type="Gene3D" id="1.20.5.170">
    <property type="match status" value="1"/>
</dbReference>
<feature type="region of interest" description="Disordered" evidence="5">
    <location>
        <begin position="1"/>
        <end position="29"/>
    </location>
</feature>
<sequence length="80" mass="9581">MTVATAHGKASRRSESVDPKGGEDEKRKQFLERNRIAALKCRQRKKQQLNELQQRHDYMVYENERLKNEYLQLRDKALHI</sequence>
<dbReference type="SMART" id="SM00338">
    <property type="entry name" value="BRLZ"/>
    <property type="match status" value="1"/>
</dbReference>
<evidence type="ECO:0000256" key="4">
    <source>
        <dbReference type="ARBA" id="ARBA00023242"/>
    </source>
</evidence>
<proteinExistence type="predicted"/>
<evidence type="ECO:0000313" key="8">
    <source>
        <dbReference type="Proteomes" id="UP000193922"/>
    </source>
</evidence>
<dbReference type="EMBL" id="MCFD01000173">
    <property type="protein sequence ID" value="ORX63634.1"/>
    <property type="molecule type" value="Genomic_DNA"/>
</dbReference>
<keyword evidence="8" id="KW-1185">Reference proteome</keyword>
<keyword evidence="2" id="KW-0805">Transcription regulation</keyword>
<dbReference type="GO" id="GO:0003700">
    <property type="term" value="F:DNA-binding transcription factor activity"/>
    <property type="evidence" value="ECO:0007669"/>
    <property type="project" value="InterPro"/>
</dbReference>
<keyword evidence="3" id="KW-0804">Transcription</keyword>
<dbReference type="PROSITE" id="PS50217">
    <property type="entry name" value="BZIP"/>
    <property type="match status" value="1"/>
</dbReference>
<evidence type="ECO:0000256" key="2">
    <source>
        <dbReference type="ARBA" id="ARBA00023015"/>
    </source>
</evidence>
<comment type="caution">
    <text evidence="7">The sequence shown here is derived from an EMBL/GenBank/DDBJ whole genome shotgun (WGS) entry which is preliminary data.</text>
</comment>
<dbReference type="GO" id="GO:0005634">
    <property type="term" value="C:nucleus"/>
    <property type="evidence" value="ECO:0007669"/>
    <property type="project" value="UniProtKB-SubCell"/>
</dbReference>
<feature type="compositionally biased region" description="Basic and acidic residues" evidence="5">
    <location>
        <begin position="12"/>
        <end position="29"/>
    </location>
</feature>
<dbReference type="InterPro" id="IPR004827">
    <property type="entry name" value="bZIP"/>
</dbReference>
<accession>A0A1Y1VS85</accession>
<evidence type="ECO:0000256" key="5">
    <source>
        <dbReference type="SAM" id="MobiDB-lite"/>
    </source>
</evidence>
<comment type="subcellular location">
    <subcellularLocation>
        <location evidence="1">Nucleus</location>
    </subcellularLocation>
</comment>
<dbReference type="OrthoDB" id="295274at2759"/>
<dbReference type="Proteomes" id="UP000193922">
    <property type="component" value="Unassembled WGS sequence"/>
</dbReference>
<organism evidence="7 8">
    <name type="scientific">Linderina pennispora</name>
    <dbReference type="NCBI Taxonomy" id="61395"/>
    <lineage>
        <taxon>Eukaryota</taxon>
        <taxon>Fungi</taxon>
        <taxon>Fungi incertae sedis</taxon>
        <taxon>Zoopagomycota</taxon>
        <taxon>Kickxellomycotina</taxon>
        <taxon>Kickxellomycetes</taxon>
        <taxon>Kickxellales</taxon>
        <taxon>Kickxellaceae</taxon>
        <taxon>Linderina</taxon>
    </lineage>
</organism>
<dbReference type="RefSeq" id="XP_040739014.1">
    <property type="nucleotide sequence ID" value="XM_040892033.1"/>
</dbReference>
<keyword evidence="4" id="KW-0539">Nucleus</keyword>
<evidence type="ECO:0000313" key="7">
    <source>
        <dbReference type="EMBL" id="ORX63634.1"/>
    </source>
</evidence>
<evidence type="ECO:0000256" key="3">
    <source>
        <dbReference type="ARBA" id="ARBA00023163"/>
    </source>
</evidence>
<dbReference type="AlphaFoldDB" id="A0A1Y1VS85"/>
<dbReference type="GeneID" id="63808681"/>
<dbReference type="InterPro" id="IPR051027">
    <property type="entry name" value="bZIP_transcription_factors"/>
</dbReference>
<gene>
    <name evidence="7" type="ORF">DL89DRAFT_74006</name>
</gene>
<name>A0A1Y1VS85_9FUNG</name>
<protein>
    <recommendedName>
        <fullName evidence="6">BZIP domain-containing protein</fullName>
    </recommendedName>
</protein>
<dbReference type="InterPro" id="IPR046347">
    <property type="entry name" value="bZIP_sf"/>
</dbReference>
<feature type="domain" description="BZIP" evidence="6">
    <location>
        <begin position="24"/>
        <end position="80"/>
    </location>
</feature>
<dbReference type="CDD" id="cd14687">
    <property type="entry name" value="bZIP_ATF2"/>
    <property type="match status" value="1"/>
</dbReference>
<dbReference type="STRING" id="61395.A0A1Y1VS85"/>
<evidence type="ECO:0000256" key="1">
    <source>
        <dbReference type="ARBA" id="ARBA00004123"/>
    </source>
</evidence>